<protein>
    <submittedName>
        <fullName evidence="1">6181_t:CDS:1</fullName>
    </submittedName>
</protein>
<dbReference type="Proteomes" id="UP000789366">
    <property type="component" value="Unassembled WGS sequence"/>
</dbReference>
<gene>
    <name evidence="1" type="ORF">SPELUC_LOCUS10248</name>
</gene>
<reference evidence="1" key="1">
    <citation type="submission" date="2021-06" db="EMBL/GenBank/DDBJ databases">
        <authorList>
            <person name="Kallberg Y."/>
            <person name="Tangrot J."/>
            <person name="Rosling A."/>
        </authorList>
    </citation>
    <scope>NUCLEOTIDE SEQUENCE</scope>
    <source>
        <strain evidence="1">28 12/20/2015</strain>
    </source>
</reference>
<organism evidence="1 2">
    <name type="scientific">Cetraspora pellucida</name>
    <dbReference type="NCBI Taxonomy" id="1433469"/>
    <lineage>
        <taxon>Eukaryota</taxon>
        <taxon>Fungi</taxon>
        <taxon>Fungi incertae sedis</taxon>
        <taxon>Mucoromycota</taxon>
        <taxon>Glomeromycotina</taxon>
        <taxon>Glomeromycetes</taxon>
        <taxon>Diversisporales</taxon>
        <taxon>Gigasporaceae</taxon>
        <taxon>Cetraspora</taxon>
    </lineage>
</organism>
<evidence type="ECO:0000313" key="1">
    <source>
        <dbReference type="EMBL" id="CAG8682751.1"/>
    </source>
</evidence>
<proteinExistence type="predicted"/>
<keyword evidence="2" id="KW-1185">Reference proteome</keyword>
<evidence type="ECO:0000313" key="2">
    <source>
        <dbReference type="Proteomes" id="UP000789366"/>
    </source>
</evidence>
<comment type="caution">
    <text evidence="1">The sequence shown here is derived from an EMBL/GenBank/DDBJ whole genome shotgun (WGS) entry which is preliminary data.</text>
</comment>
<sequence length="458" mass="53542">MATSHAFPPEESLPHPPPIFPQQINPKQAVIYNKSGTKCMNIVKEPSGTPLSPTSPPLKDPGEPVPSHSSQSSNGAAKKKKKKKGKRKPPPDHIEDPDIANGTHNQHTKSHHAIYTSDFDGEEVVDVDIEDDEEFFSDDEGYDPEAPEIPFPRKDSLTNLDGDNHHMTDIHNHPHHNHNHKSRKDGIWNTNNNEERQRIREFWLQLGEEERRSLVKVEKEAVLKKMKEQQKHSCSCSVCGRKRTAIEEELETLYDAYYEELELYANQQQQFGSSTVEYRSEHGSDTRKELFNFGNSLTVKGGILTVADDLLKNDGKKFLEMMERLAERRMQREEEAAMEQRDYEEDDDEYEEDYEDEGEEDTQTEEQRMEEGRRMFQIFAARMFEQRVLNAYREKVAQERQQKLLEELEEENRLKEERELKKLKEKERKKAKNRAIKQQKEEERARKEAERLAEEQAL</sequence>
<dbReference type="EMBL" id="CAJVPW010018641">
    <property type="protein sequence ID" value="CAG8682751.1"/>
    <property type="molecule type" value="Genomic_DNA"/>
</dbReference>
<feature type="non-terminal residue" evidence="1">
    <location>
        <position position="458"/>
    </location>
</feature>
<name>A0ACA9NYG4_9GLOM</name>
<accession>A0ACA9NYG4</accession>